<comment type="caution">
    <text evidence="1">The sequence shown here is derived from an EMBL/GenBank/DDBJ whole genome shotgun (WGS) entry which is preliminary data.</text>
</comment>
<accession>A0A7J5ZK63</accession>
<protein>
    <submittedName>
        <fullName evidence="1">Uncharacterized protein</fullName>
    </submittedName>
</protein>
<dbReference type="EMBL" id="JAAGNN010000029">
    <property type="protein sequence ID" value="KAF4070291.1"/>
    <property type="molecule type" value="Genomic_DNA"/>
</dbReference>
<dbReference type="AlphaFoldDB" id="A0A7J5ZK63"/>
<name>A0A7J5ZK63_AMEME</name>
<evidence type="ECO:0000313" key="1">
    <source>
        <dbReference type="EMBL" id="KAF4070291.1"/>
    </source>
</evidence>
<reference evidence="1 2" key="1">
    <citation type="submission" date="2020-02" db="EMBL/GenBank/DDBJ databases">
        <title>A chromosome-scale genome assembly of the black bullhead catfish (Ameiurus melas).</title>
        <authorList>
            <person name="Wen M."/>
            <person name="Zham M."/>
            <person name="Cabau C."/>
            <person name="Klopp C."/>
            <person name="Donnadieu C."/>
            <person name="Roques C."/>
            <person name="Bouchez O."/>
            <person name="Lampietro C."/>
            <person name="Jouanno E."/>
            <person name="Herpin A."/>
            <person name="Louis A."/>
            <person name="Berthelot C."/>
            <person name="Parey E."/>
            <person name="Roest-Crollius H."/>
            <person name="Braasch I."/>
            <person name="Postlethwait J."/>
            <person name="Robinson-Rechavi M."/>
            <person name="Echchiki A."/>
            <person name="Begum T."/>
            <person name="Montfort J."/>
            <person name="Schartl M."/>
            <person name="Bobe J."/>
            <person name="Guiguen Y."/>
        </authorList>
    </citation>
    <scope>NUCLEOTIDE SEQUENCE [LARGE SCALE GENOMIC DNA]</scope>
    <source>
        <strain evidence="1">M_S1</strain>
        <tissue evidence="1">Blood</tissue>
    </source>
</reference>
<sequence>DTESCRATFHHHNNRSVKLLLLLTCHTNTTEEINTSAGELLQHGLRGGGLHSRNTFILLLHRLGKHSKTETQVQREPQTLILQIEYRSRFKDG</sequence>
<evidence type="ECO:0000313" key="2">
    <source>
        <dbReference type="Proteomes" id="UP000593565"/>
    </source>
</evidence>
<organism evidence="1 2">
    <name type="scientific">Ameiurus melas</name>
    <name type="common">Black bullhead</name>
    <name type="synonym">Silurus melas</name>
    <dbReference type="NCBI Taxonomy" id="219545"/>
    <lineage>
        <taxon>Eukaryota</taxon>
        <taxon>Metazoa</taxon>
        <taxon>Chordata</taxon>
        <taxon>Craniata</taxon>
        <taxon>Vertebrata</taxon>
        <taxon>Euteleostomi</taxon>
        <taxon>Actinopterygii</taxon>
        <taxon>Neopterygii</taxon>
        <taxon>Teleostei</taxon>
        <taxon>Ostariophysi</taxon>
        <taxon>Siluriformes</taxon>
        <taxon>Ictaluridae</taxon>
        <taxon>Ameiurus</taxon>
    </lineage>
</organism>
<feature type="non-terminal residue" evidence="1">
    <location>
        <position position="1"/>
    </location>
</feature>
<proteinExistence type="predicted"/>
<dbReference type="Proteomes" id="UP000593565">
    <property type="component" value="Unassembled WGS sequence"/>
</dbReference>
<keyword evidence="2" id="KW-1185">Reference proteome</keyword>
<gene>
    <name evidence="1" type="ORF">AMELA_G00283920</name>
</gene>